<sequence>MSLDAAIDAADDVLVNHFFPAFGLEVARELRESGENALASDVTSAVLEKDFARAEAIVERLYAELLRSEGSWTSTAHRECYVLAQLRTCVERLRGRGNAEDGRAATRALDMCVILGAPADALSAFVNACELKLGISAIRGAYERRVECGWTFPRESPEPPAMGERRWLERVDAKGLTAKEFRREYFKVDRPVGLVGLGADWPAMRKWDDLRWWSAFHGHRSVPLELGAYDDEGNWRETVKTMHEFVMEDLQPSVSGRSNAVAYLAQHRLVDHLQSLSSDFTVPEFCAKSLERINVWMGTAGTVTPCHFDTYDNLLGQVRSSTRLTFCIIRELIVKPARERCRGVGCTRIVTHRAPSFSSQVAGYKLVRLYLESDTPYMYRCSSGSGSGRHAQGNFSAVDVENPDLDRFPEFANATPFDVLLAPGDFVYVPAKTWHHVRAVTASISLNFWF</sequence>
<name>A0A1Y5IFU5_OSTTA</name>
<dbReference type="Pfam" id="PF13621">
    <property type="entry name" value="Cupin_8"/>
    <property type="match status" value="2"/>
</dbReference>
<feature type="domain" description="JmjC" evidence="2">
    <location>
        <begin position="271"/>
        <end position="450"/>
    </location>
</feature>
<dbReference type="Gene3D" id="2.60.120.650">
    <property type="entry name" value="Cupin"/>
    <property type="match status" value="1"/>
</dbReference>
<dbReference type="Proteomes" id="UP000195557">
    <property type="component" value="Unassembled WGS sequence"/>
</dbReference>
<accession>A0A1Y5IFU5</accession>
<dbReference type="Gene3D" id="2.60.120.10">
    <property type="entry name" value="Jelly Rolls"/>
    <property type="match status" value="1"/>
</dbReference>
<proteinExistence type="inferred from homology"/>
<gene>
    <name evidence="3" type="ORF">BE221DRAFT_191066</name>
</gene>
<organism evidence="3">
    <name type="scientific">Ostreococcus tauri</name>
    <name type="common">Marine green alga</name>
    <dbReference type="NCBI Taxonomy" id="70448"/>
    <lineage>
        <taxon>Eukaryota</taxon>
        <taxon>Viridiplantae</taxon>
        <taxon>Chlorophyta</taxon>
        <taxon>Mamiellophyceae</taxon>
        <taxon>Mamiellales</taxon>
        <taxon>Bathycoccaceae</taxon>
        <taxon>Ostreococcus</taxon>
    </lineage>
</organism>
<protein>
    <recommendedName>
        <fullName evidence="2">JmjC domain-containing protein</fullName>
    </recommendedName>
</protein>
<dbReference type="eggNOG" id="KOG2132">
    <property type="taxonomic scope" value="Eukaryota"/>
</dbReference>
<evidence type="ECO:0000259" key="2">
    <source>
        <dbReference type="PROSITE" id="PS51184"/>
    </source>
</evidence>
<evidence type="ECO:0000256" key="1">
    <source>
        <dbReference type="ARBA" id="ARBA00006801"/>
    </source>
</evidence>
<dbReference type="PANTHER" id="PTHR12461:SF105">
    <property type="entry name" value="HYPOXIA-INDUCIBLE FACTOR 1-ALPHA INHIBITOR"/>
    <property type="match status" value="1"/>
</dbReference>
<dbReference type="InterPro" id="IPR014710">
    <property type="entry name" value="RmlC-like_jellyroll"/>
</dbReference>
<dbReference type="SUPFAM" id="SSF51197">
    <property type="entry name" value="Clavaminate synthase-like"/>
    <property type="match status" value="1"/>
</dbReference>
<dbReference type="PANTHER" id="PTHR12461">
    <property type="entry name" value="HYPOXIA-INDUCIBLE FACTOR 1 ALPHA INHIBITOR-RELATED"/>
    <property type="match status" value="1"/>
</dbReference>
<dbReference type="PROSITE" id="PS51184">
    <property type="entry name" value="JMJC"/>
    <property type="match status" value="1"/>
</dbReference>
<reference evidence="3" key="1">
    <citation type="submission" date="2017-04" db="EMBL/GenBank/DDBJ databases">
        <title>Population genomics of picophytoplankton unveils novel chromosome hypervariability.</title>
        <authorList>
            <consortium name="DOE Joint Genome Institute"/>
            <person name="Blanc-Mathieu R."/>
            <person name="Krasovec M."/>
            <person name="Hebrard M."/>
            <person name="Yau S."/>
            <person name="Desgranges E."/>
            <person name="Martin J."/>
            <person name="Schackwitz W."/>
            <person name="Kuo A."/>
            <person name="Salin G."/>
            <person name="Donnadieu C."/>
            <person name="Desdevises Y."/>
            <person name="Sanchez-Ferandin S."/>
            <person name="Moreau H."/>
            <person name="Rivals E."/>
            <person name="Grigoriev I.V."/>
            <person name="Grimsley N."/>
            <person name="Eyre-Walker A."/>
            <person name="Piganeau G."/>
        </authorList>
    </citation>
    <scope>NUCLEOTIDE SEQUENCE [LARGE SCALE GENOMIC DNA]</scope>
    <source>
        <strain evidence="3">RCC 1115</strain>
    </source>
</reference>
<dbReference type="SMART" id="SM00558">
    <property type="entry name" value="JmjC"/>
    <property type="match status" value="1"/>
</dbReference>
<dbReference type="AlphaFoldDB" id="A0A1Y5IFU5"/>
<dbReference type="InterPro" id="IPR041667">
    <property type="entry name" value="Cupin_8"/>
</dbReference>
<dbReference type="EMBL" id="KZ155778">
    <property type="protein sequence ID" value="OUS47497.1"/>
    <property type="molecule type" value="Genomic_DNA"/>
</dbReference>
<comment type="similarity">
    <text evidence="1">Belongs to the JARID1 histone demethylase family.</text>
</comment>
<evidence type="ECO:0000313" key="3">
    <source>
        <dbReference type="EMBL" id="OUS47497.1"/>
    </source>
</evidence>
<dbReference type="InterPro" id="IPR003347">
    <property type="entry name" value="JmjC_dom"/>
</dbReference>